<dbReference type="Gene3D" id="6.10.250.2510">
    <property type="match status" value="1"/>
</dbReference>
<dbReference type="GO" id="GO:0098609">
    <property type="term" value="P:cell-cell adhesion"/>
    <property type="evidence" value="ECO:0007669"/>
    <property type="project" value="TreeGrafter"/>
</dbReference>
<organism evidence="8 9">
    <name type="scientific">Ascaris lumbricoides</name>
    <name type="common">Giant roundworm</name>
    <dbReference type="NCBI Taxonomy" id="6252"/>
    <lineage>
        <taxon>Eukaryota</taxon>
        <taxon>Metazoa</taxon>
        <taxon>Ecdysozoa</taxon>
        <taxon>Nematoda</taxon>
        <taxon>Chromadorea</taxon>
        <taxon>Rhabditida</taxon>
        <taxon>Spirurina</taxon>
        <taxon>Ascaridomorpha</taxon>
        <taxon>Ascaridoidea</taxon>
        <taxon>Ascarididae</taxon>
        <taxon>Ascaris</taxon>
    </lineage>
</organism>
<dbReference type="GO" id="GO:0016477">
    <property type="term" value="P:cell migration"/>
    <property type="evidence" value="ECO:0007669"/>
    <property type="project" value="TreeGrafter"/>
</dbReference>
<dbReference type="Gene3D" id="1.20.120.230">
    <property type="entry name" value="Alpha-catenin/vinculin-like"/>
    <property type="match status" value="6"/>
</dbReference>
<comment type="subcellular location">
    <subcellularLocation>
        <location evidence="1">Cell junction</location>
    </subcellularLocation>
    <subcellularLocation>
        <location evidence="2">Cytoplasm</location>
    </subcellularLocation>
</comment>
<dbReference type="Gene3D" id="1.10.287.160">
    <property type="entry name" value="HR1 repeat"/>
    <property type="match status" value="1"/>
</dbReference>
<evidence type="ECO:0000256" key="1">
    <source>
        <dbReference type="ARBA" id="ARBA00004282"/>
    </source>
</evidence>
<feature type="coiled-coil region" evidence="7">
    <location>
        <begin position="481"/>
        <end position="508"/>
    </location>
</feature>
<dbReference type="GO" id="GO:0045296">
    <property type="term" value="F:cadherin binding"/>
    <property type="evidence" value="ECO:0007669"/>
    <property type="project" value="InterPro"/>
</dbReference>
<evidence type="ECO:0000313" key="8">
    <source>
        <dbReference type="Proteomes" id="UP000036681"/>
    </source>
</evidence>
<sequence>MVSVVTLHSEINVDRVKTKRVEQLIAPLIQEVTTLTDPGSLYSLKKSGKSGAVLIAAVERTIENFLEVGRASVRECPIAKGNAVQELSNGLQSVEDAGYTMVSVVTLHSEINVDRVKTKRVEQLIAPLIQEVTTLTDPGSLYSLKKSGKSGAVLIAAVERTIENFLEVGRASVRECPIAKGNAVQELSNGLQSVEDAGNEMVVSGREFIHETSSSQRRARAVRAARSLLTAVARLLIMADMVDVHLMLMNIARMVVSGREFIHETSSSQRRARAVRAARSLLTAVARLLIMADMVDVHLMLMNIARAKADLDSTVTADSKQELSERFGALRSQLEELNETTRRRVHDLRDPAEQDDLQAARAWLKVNTAIMCTSSTAYIRHPEVDQVRLNRDFAHAEMSKALQAIADVLEGRPISSDVGLSRYGRIGDLIRELDQFQNRVYMEPSSYRAHIHRPELEELLERIVSGAAAIADSENTRDERKKRIVDECNNLRQALQDLLAEYENNRGRAEPSEDLDLAMVHLGHKAKDLRRHLRRAIVDHVSDAFLDTNTPLMMLIESAKRHDQQATINNGKLFQEHADKLVQVAQLVCQMSNNEDGIRIVRYAAIQVDKLAPQVVNAAHLLCARDSQVARDNMDAFKDVWLDKVRLLTMAVDELISVDDFLAVSEAHIIEDVKIGIQAVLSGDGYMLDRTAGGIRGRSLRVCSVVDAEMDMSSANPYTERVRKATKMLRENVINEFAVRAERVVNKLESGEAGDPNEDVDEVIEASELVHNAIKEIRNALLMNRNPEDVDSDNEYEDDGQTVYPDNRSHVSDAENQQRVMRRLPEEDKKKIQEQIDVFKIAQSKFEREVAKWDETGNDIIVLAKHMCMIMMNMTDFTRGRGPLRTTMDVIKAAQDISDAGAKLNSLAKQIGDESVESETKKDLFAYLQRITLYCQQLNITSRVKADVQQVGNELVVSGLESAMSLIQTARNLLNAVVLTVKAAYIASTKYRRKNTAAPSLVEWKMAPPEKQPLVRRDERPHGIVRRASDRRPLPPMKALAEFHVAR</sequence>
<dbReference type="Proteomes" id="UP000036681">
    <property type="component" value="Unplaced"/>
</dbReference>
<evidence type="ECO:0000256" key="2">
    <source>
        <dbReference type="ARBA" id="ARBA00004496"/>
    </source>
</evidence>
<dbReference type="WBParaSite" id="ALUE_0001156201-mRNA-1">
    <property type="protein sequence ID" value="ALUE_0001156201-mRNA-1"/>
    <property type="gene ID" value="ALUE_0001156201"/>
</dbReference>
<dbReference type="AlphaFoldDB" id="A0A9J2PNN5"/>
<evidence type="ECO:0000256" key="7">
    <source>
        <dbReference type="SAM" id="Coils"/>
    </source>
</evidence>
<evidence type="ECO:0000256" key="3">
    <source>
        <dbReference type="ARBA" id="ARBA00008376"/>
    </source>
</evidence>
<dbReference type="InterPro" id="IPR006077">
    <property type="entry name" value="Vinculin/catenin"/>
</dbReference>
<comment type="similarity">
    <text evidence="3">Belongs to the vinculin/alpha-catenin family.</text>
</comment>
<dbReference type="GO" id="GO:0008013">
    <property type="term" value="F:beta-catenin binding"/>
    <property type="evidence" value="ECO:0007669"/>
    <property type="project" value="TreeGrafter"/>
</dbReference>
<dbReference type="InterPro" id="IPR001033">
    <property type="entry name" value="Alpha_catenin"/>
</dbReference>
<keyword evidence="6" id="KW-0965">Cell junction</keyword>
<dbReference type="PANTHER" id="PTHR18914:SF9">
    <property type="entry name" value="CATENIN ALPHA"/>
    <property type="match status" value="1"/>
</dbReference>
<evidence type="ECO:0000313" key="9">
    <source>
        <dbReference type="WBParaSite" id="ALUE_0001156201-mRNA-1"/>
    </source>
</evidence>
<keyword evidence="4" id="KW-0963">Cytoplasm</keyword>
<proteinExistence type="inferred from homology"/>
<dbReference type="GO" id="GO:0051015">
    <property type="term" value="F:actin filament binding"/>
    <property type="evidence" value="ECO:0007669"/>
    <property type="project" value="InterPro"/>
</dbReference>
<dbReference type="InterPro" id="IPR036723">
    <property type="entry name" value="Alpha-catenin/vinculin-like_sf"/>
</dbReference>
<dbReference type="PANTHER" id="PTHR18914">
    <property type="entry name" value="ALPHA CATENIN"/>
    <property type="match status" value="1"/>
</dbReference>
<keyword evidence="5" id="KW-0130">Cell adhesion</keyword>
<evidence type="ECO:0000256" key="6">
    <source>
        <dbReference type="ARBA" id="ARBA00022949"/>
    </source>
</evidence>
<keyword evidence="8" id="KW-1185">Reference proteome</keyword>
<evidence type="ECO:0000256" key="5">
    <source>
        <dbReference type="ARBA" id="ARBA00022889"/>
    </source>
</evidence>
<dbReference type="GO" id="GO:0005737">
    <property type="term" value="C:cytoplasm"/>
    <property type="evidence" value="ECO:0007669"/>
    <property type="project" value="UniProtKB-SubCell"/>
</dbReference>
<reference evidence="9" key="1">
    <citation type="submission" date="2023-03" db="UniProtKB">
        <authorList>
            <consortium name="WormBaseParasite"/>
        </authorList>
    </citation>
    <scope>IDENTIFICATION</scope>
</reference>
<protein>
    <submittedName>
        <fullName evidence="9">Vinculin</fullName>
    </submittedName>
</protein>
<dbReference type="GO" id="GO:0005912">
    <property type="term" value="C:adherens junction"/>
    <property type="evidence" value="ECO:0007669"/>
    <property type="project" value="TreeGrafter"/>
</dbReference>
<dbReference type="SUPFAM" id="SSF47220">
    <property type="entry name" value="alpha-catenin/vinculin-like"/>
    <property type="match status" value="5"/>
</dbReference>
<keyword evidence="7" id="KW-0175">Coiled coil</keyword>
<name>A0A9J2PNN5_ASCLU</name>
<dbReference type="PRINTS" id="PR00805">
    <property type="entry name" value="ALPHACATENIN"/>
</dbReference>
<evidence type="ECO:0000256" key="4">
    <source>
        <dbReference type="ARBA" id="ARBA00022490"/>
    </source>
</evidence>
<dbReference type="Pfam" id="PF01044">
    <property type="entry name" value="Vinculin"/>
    <property type="match status" value="2"/>
</dbReference>
<accession>A0A9J2PNN5</accession>
<dbReference type="GO" id="GO:0016342">
    <property type="term" value="C:catenin complex"/>
    <property type="evidence" value="ECO:0007669"/>
    <property type="project" value="TreeGrafter"/>
</dbReference>